<dbReference type="PRINTS" id="PR00010">
    <property type="entry name" value="EGFBLOOD"/>
</dbReference>
<keyword evidence="4 6" id="KW-1015">Disulfide bond</keyword>
<dbReference type="PANTHER" id="PTHR24049">
    <property type="entry name" value="CRUMBS FAMILY MEMBER"/>
    <property type="match status" value="1"/>
</dbReference>
<comment type="caution">
    <text evidence="6">Lacks conserved residue(s) required for the propagation of feature annotation.</text>
</comment>
<dbReference type="PROSITE" id="PS50026">
    <property type="entry name" value="EGF_3"/>
    <property type="match status" value="7"/>
</dbReference>
<feature type="disulfide bond" evidence="6">
    <location>
        <begin position="493"/>
        <end position="502"/>
    </location>
</feature>
<name>A0A8C4XFM1_ERPCA</name>
<organism evidence="8 9">
    <name type="scientific">Erpetoichthys calabaricus</name>
    <name type="common">Rope fish</name>
    <name type="synonym">Calamoichthys calabaricus</name>
    <dbReference type="NCBI Taxonomy" id="27687"/>
    <lineage>
        <taxon>Eukaryota</taxon>
        <taxon>Metazoa</taxon>
        <taxon>Chordata</taxon>
        <taxon>Craniata</taxon>
        <taxon>Vertebrata</taxon>
        <taxon>Euteleostomi</taxon>
        <taxon>Actinopterygii</taxon>
        <taxon>Polypteriformes</taxon>
        <taxon>Polypteridae</taxon>
        <taxon>Erpetoichthys</taxon>
    </lineage>
</organism>
<dbReference type="InterPro" id="IPR013032">
    <property type="entry name" value="EGF-like_CS"/>
</dbReference>
<feature type="disulfide bond" evidence="6">
    <location>
        <begin position="239"/>
        <end position="256"/>
    </location>
</feature>
<evidence type="ECO:0000256" key="1">
    <source>
        <dbReference type="ARBA" id="ARBA00022536"/>
    </source>
</evidence>
<dbReference type="Proteomes" id="UP000694620">
    <property type="component" value="Chromosome 15"/>
</dbReference>
<feature type="domain" description="EGF-like" evidence="7">
    <location>
        <begin position="426"/>
        <end position="459"/>
    </location>
</feature>
<feature type="disulfide bond" evidence="6">
    <location>
        <begin position="338"/>
        <end position="347"/>
    </location>
</feature>
<feature type="domain" description="EGF-like" evidence="7">
    <location>
        <begin position="269"/>
        <end position="308"/>
    </location>
</feature>
<dbReference type="PROSITE" id="PS01187">
    <property type="entry name" value="EGF_CA"/>
    <property type="match status" value="1"/>
</dbReference>
<dbReference type="Ensembl" id="ENSECRT00000027892.1">
    <property type="protein sequence ID" value="ENSECRP00000027318.1"/>
    <property type="gene ID" value="ENSECRG00000018476.1"/>
</dbReference>
<reference evidence="8" key="2">
    <citation type="submission" date="2025-08" db="UniProtKB">
        <authorList>
            <consortium name="Ensembl"/>
        </authorList>
    </citation>
    <scope>IDENTIFICATION</scope>
</reference>
<dbReference type="InterPro" id="IPR000152">
    <property type="entry name" value="EGF-type_Asp/Asn_hydroxyl_site"/>
</dbReference>
<dbReference type="SUPFAM" id="SSF57196">
    <property type="entry name" value="EGF/Laminin"/>
    <property type="match status" value="7"/>
</dbReference>
<dbReference type="SMART" id="SM00179">
    <property type="entry name" value="EGF_CA"/>
    <property type="match status" value="6"/>
</dbReference>
<dbReference type="PANTHER" id="PTHR24049:SF29">
    <property type="entry name" value="EGF-LIKE DOMAIN-CONTAINING PROTEIN"/>
    <property type="match status" value="1"/>
</dbReference>
<reference evidence="8" key="1">
    <citation type="submission" date="2021-06" db="EMBL/GenBank/DDBJ databases">
        <authorList>
            <consortium name="Wellcome Sanger Institute Data Sharing"/>
        </authorList>
    </citation>
    <scope>NUCLEOTIDE SEQUENCE [LARGE SCALE GENOMIC DNA]</scope>
</reference>
<evidence type="ECO:0000256" key="2">
    <source>
        <dbReference type="ARBA" id="ARBA00022729"/>
    </source>
</evidence>
<dbReference type="GO" id="GO:0005509">
    <property type="term" value="F:calcium ion binding"/>
    <property type="evidence" value="ECO:0007669"/>
    <property type="project" value="InterPro"/>
</dbReference>
<evidence type="ECO:0000313" key="8">
    <source>
        <dbReference type="Ensembl" id="ENSECRP00000027318.1"/>
    </source>
</evidence>
<dbReference type="CDD" id="cd00054">
    <property type="entry name" value="EGF_CA"/>
    <property type="match status" value="3"/>
</dbReference>
<dbReference type="PROSITE" id="PS00010">
    <property type="entry name" value="ASX_HYDROXYL"/>
    <property type="match status" value="3"/>
</dbReference>
<protein>
    <recommendedName>
        <fullName evidence="7">EGF-like domain-containing protein</fullName>
    </recommendedName>
</protein>
<sequence length="558" mass="62648">MHTFNCTCVNMYAYPVLKDSQKLTSFTFVPAFDSCSLAIPMKTMNNCENQRNSETSANRSLSVYAYLLFIFQDGITGHIVCRRQSVSEWHSSPQRISMNWTENTCLEDFTECWANQSEWAHPEFSSKVTIPQICPLQVQLGDQIFISNPESHQTLQTTIVKVPLDEFLSCSKTTYSNSDLTFENSVQGWHKFDTNQVGPGTYYFIGMQAEDSGLCQSGLRLNVTVRDQHCRDPPQTTLCSANGICRAHIWQKDYKCLCNEHYFGKFCENVDVCWKKPCLNGAINNFFDLFAWFVQCHCPPGWTGELCQHVENSCLIFPDRCKNGATCIDISLTKECSCLRGFTGQFCETDIDYCIGHECSKHSICVDQPSNYTCHCMLGYGGTFCETDINECGSSPCKNGATCKDLVGNFSCQCSSGFKGIYCEINVNECRSHPCLHNAMCVDLINGYECVCLPGVQCETDMDECASHSCENGATCLEETELEVFPFGFRCQCATGFIGLYCEINVNECSSNPCINGYCYDGNQKQFTHSRKEKHAIYKAASLAQLLRLLSDSLFGNL</sequence>
<feature type="domain" description="EGF-like" evidence="7">
    <location>
        <begin position="388"/>
        <end position="424"/>
    </location>
</feature>
<dbReference type="InterPro" id="IPR000742">
    <property type="entry name" value="EGF"/>
</dbReference>
<feature type="disulfide bond" evidence="6">
    <location>
        <begin position="376"/>
        <end position="385"/>
    </location>
</feature>
<dbReference type="GO" id="GO:1901222">
    <property type="term" value="P:regulation of non-canonical NF-kappaB signal transduction"/>
    <property type="evidence" value="ECO:0007669"/>
    <property type="project" value="UniProtKB-ARBA"/>
</dbReference>
<feature type="disulfide bond" evidence="6">
    <location>
        <begin position="298"/>
        <end position="307"/>
    </location>
</feature>
<evidence type="ECO:0000313" key="9">
    <source>
        <dbReference type="Proteomes" id="UP000694620"/>
    </source>
</evidence>
<dbReference type="SMART" id="SM00181">
    <property type="entry name" value="EGF"/>
    <property type="match status" value="7"/>
</dbReference>
<dbReference type="FunFam" id="2.10.25.10:FF:000122">
    <property type="entry name" value="Protein crumbs homolog 2"/>
    <property type="match status" value="1"/>
</dbReference>
<feature type="domain" description="EGF-like" evidence="7">
    <location>
        <begin position="310"/>
        <end position="348"/>
    </location>
</feature>
<dbReference type="GeneTree" id="ENSGT00940000160615"/>
<feature type="domain" description="EGF-like" evidence="7">
    <location>
        <begin position="350"/>
        <end position="386"/>
    </location>
</feature>
<dbReference type="InterPro" id="IPR051022">
    <property type="entry name" value="Notch_Cell-Fate_Det"/>
</dbReference>
<keyword evidence="3" id="KW-0677">Repeat</keyword>
<keyword evidence="9" id="KW-1185">Reference proteome</keyword>
<evidence type="ECO:0000259" key="7">
    <source>
        <dbReference type="PROSITE" id="PS50026"/>
    </source>
</evidence>
<evidence type="ECO:0000256" key="3">
    <source>
        <dbReference type="ARBA" id="ARBA00022737"/>
    </source>
</evidence>
<dbReference type="GO" id="GO:0060218">
    <property type="term" value="P:hematopoietic stem cell differentiation"/>
    <property type="evidence" value="ECO:0007669"/>
    <property type="project" value="UniProtKB-ARBA"/>
</dbReference>
<dbReference type="InterPro" id="IPR018097">
    <property type="entry name" value="EGF_Ca-bd_CS"/>
</dbReference>
<keyword evidence="2" id="KW-0732">Signal</keyword>
<keyword evidence="5" id="KW-0325">Glycoprotein</keyword>
<dbReference type="Pfam" id="PF12661">
    <property type="entry name" value="hEGF"/>
    <property type="match status" value="2"/>
</dbReference>
<feature type="domain" description="EGF-like" evidence="7">
    <location>
        <begin position="226"/>
        <end position="268"/>
    </location>
</feature>
<dbReference type="InterPro" id="IPR001881">
    <property type="entry name" value="EGF-like_Ca-bd_dom"/>
</dbReference>
<evidence type="ECO:0000256" key="5">
    <source>
        <dbReference type="ARBA" id="ARBA00023180"/>
    </source>
</evidence>
<dbReference type="AlphaFoldDB" id="A0A8C4XFM1"/>
<reference evidence="8" key="3">
    <citation type="submission" date="2025-09" db="UniProtKB">
        <authorList>
            <consortium name="Ensembl"/>
        </authorList>
    </citation>
    <scope>IDENTIFICATION</scope>
</reference>
<dbReference type="PROSITE" id="PS01186">
    <property type="entry name" value="EGF_2"/>
    <property type="match status" value="5"/>
</dbReference>
<dbReference type="Gene3D" id="2.10.25.10">
    <property type="entry name" value="Laminin"/>
    <property type="match status" value="6"/>
</dbReference>
<dbReference type="GO" id="GO:0045597">
    <property type="term" value="P:positive regulation of cell differentiation"/>
    <property type="evidence" value="ECO:0007669"/>
    <property type="project" value="UniProtKB-ARBA"/>
</dbReference>
<evidence type="ECO:0000256" key="4">
    <source>
        <dbReference type="ARBA" id="ARBA00023157"/>
    </source>
</evidence>
<proteinExistence type="predicted"/>
<dbReference type="PROSITE" id="PS00022">
    <property type="entry name" value="EGF_1"/>
    <property type="match status" value="6"/>
</dbReference>
<accession>A0A8C4XFM1</accession>
<dbReference type="Pfam" id="PF00008">
    <property type="entry name" value="EGF"/>
    <property type="match status" value="2"/>
</dbReference>
<evidence type="ECO:0000256" key="6">
    <source>
        <dbReference type="PROSITE-ProRule" id="PRU00076"/>
    </source>
</evidence>
<feature type="disulfide bond" evidence="6">
    <location>
        <begin position="414"/>
        <end position="423"/>
    </location>
</feature>
<feature type="domain" description="EGF-like" evidence="7">
    <location>
        <begin position="461"/>
        <end position="503"/>
    </location>
</feature>
<keyword evidence="1 6" id="KW-0245">EGF-like domain</keyword>
<dbReference type="FunFam" id="2.10.25.10:FF:000472">
    <property type="entry name" value="Uncharacterized protein, isoform A"/>
    <property type="match status" value="1"/>
</dbReference>
<feature type="disulfide bond" evidence="6">
    <location>
        <begin position="258"/>
        <end position="267"/>
    </location>
</feature>